<protein>
    <submittedName>
        <fullName evidence="1">Amidohydrolase family protein</fullName>
    </submittedName>
</protein>
<dbReference type="SUPFAM" id="SSF51556">
    <property type="entry name" value="Metallo-dependent hydrolases"/>
    <property type="match status" value="1"/>
</dbReference>
<proteinExistence type="predicted"/>
<dbReference type="SUPFAM" id="SSF51338">
    <property type="entry name" value="Composite domain of metallo-dependent hydrolases"/>
    <property type="match status" value="1"/>
</dbReference>
<dbReference type="EMBL" id="CP050139">
    <property type="protein sequence ID" value="QIP36206.1"/>
    <property type="molecule type" value="Genomic_DNA"/>
</dbReference>
<dbReference type="AlphaFoldDB" id="A0A181CDG5"/>
<keyword evidence="1" id="KW-0378">Hydrolase</keyword>
<dbReference type="PANTHER" id="PTHR43135:SF3">
    <property type="entry name" value="ALPHA-D-RIBOSE 1-METHYLPHOSPHONATE 5-TRIPHOSPHATE DIPHOSPHATASE"/>
    <property type="match status" value="1"/>
</dbReference>
<dbReference type="KEGG" id="kre:GWK63_12590"/>
<dbReference type="RefSeq" id="WP_039998705.1">
    <property type="nucleotide sequence ID" value="NZ_CALMTF010000088.1"/>
</dbReference>
<dbReference type="Pfam" id="PF01979">
    <property type="entry name" value="Amidohydro_1"/>
    <property type="match status" value="1"/>
</dbReference>
<dbReference type="InterPro" id="IPR006680">
    <property type="entry name" value="Amidohydro-rel"/>
</dbReference>
<dbReference type="GO" id="GO:0016810">
    <property type="term" value="F:hydrolase activity, acting on carbon-nitrogen (but not peptide) bonds"/>
    <property type="evidence" value="ECO:0007669"/>
    <property type="project" value="InterPro"/>
</dbReference>
<dbReference type="Gene3D" id="3.20.20.140">
    <property type="entry name" value="Metal-dependent hydrolases"/>
    <property type="match status" value="1"/>
</dbReference>
<dbReference type="Proteomes" id="UP000502533">
    <property type="component" value="Chromosome"/>
</dbReference>
<evidence type="ECO:0000313" key="2">
    <source>
        <dbReference type="Proteomes" id="UP000502533"/>
    </source>
</evidence>
<dbReference type="Gene3D" id="2.30.40.10">
    <property type="entry name" value="Urease, subunit C, domain 1"/>
    <property type="match status" value="1"/>
</dbReference>
<evidence type="ECO:0000313" key="1">
    <source>
        <dbReference type="EMBL" id="QIP36206.1"/>
    </source>
</evidence>
<gene>
    <name evidence="1" type="ORF">GWK63_12590</name>
</gene>
<accession>A0A181CDG5</accession>
<organism evidence="1 2">
    <name type="scientific">Komagataeibacter rhaeticus</name>
    <dbReference type="NCBI Taxonomy" id="215221"/>
    <lineage>
        <taxon>Bacteria</taxon>
        <taxon>Pseudomonadati</taxon>
        <taxon>Pseudomonadota</taxon>
        <taxon>Alphaproteobacteria</taxon>
        <taxon>Acetobacterales</taxon>
        <taxon>Acetobacteraceae</taxon>
        <taxon>Komagataeibacter</taxon>
    </lineage>
</organism>
<sequence length="471" mass="50440">MPPCRPVLIALVTGLLAAHAITPARADDRPVLLRHATVIDGTGSPAQPDTDILIQQGHIARIGHALPVPAHARIITLHGQTVLPGLISDHSHVGQVSGIQNGAVNYTRANILAALAQYEHYGVLTITALGLNRSPLFDDLRREQHAALNPGADLYGVDQGIGTPDGVPPQNMFHLGADQVFRPTTPDEARAAVDRMADEGTDLIKLWVDDFRNGVPGAHPLPKMKPAIYRAVIEQAHLRGRRVAAHIHDLSDARALVAAGVDILAHGVRDRPVDATLISAMTQQGTGYIATLDLDEANYIFAEHPEWLEDPFLSYGLSPALRQQFADPAWRRKILAAPLTVASHKALAVNMRNLLALYRAGIAIGFGTDSGATPTRIPGFAEHRELRLSIMAGLTPLQAITLATGDAARLMKLSDRGTIAPGQLADLLVVQGEPLADPRALDRLQQVWHRGRLVAGPLPGQFQSGQATATP</sequence>
<keyword evidence="2" id="KW-1185">Reference proteome</keyword>
<dbReference type="InterPro" id="IPR051781">
    <property type="entry name" value="Metallo-dep_Hydrolase"/>
</dbReference>
<name>A0A181CDG5_9PROT</name>
<dbReference type="PANTHER" id="PTHR43135">
    <property type="entry name" value="ALPHA-D-RIBOSE 1-METHYLPHOSPHONATE 5-TRIPHOSPHATE DIPHOSPHATASE"/>
    <property type="match status" value="1"/>
</dbReference>
<dbReference type="InterPro" id="IPR032466">
    <property type="entry name" value="Metal_Hydrolase"/>
</dbReference>
<reference evidence="1 2" key="1">
    <citation type="submission" date="2020-03" db="EMBL/GenBank/DDBJ databases">
        <title>Isolation of cellulose-producing strains, genome characterization and application of the synthesized cellulose films as an economical and sustainable material for piezoelectric sensor construction.</title>
        <authorList>
            <person name="Mangayil R.K."/>
        </authorList>
    </citation>
    <scope>NUCLEOTIDE SEQUENCE [LARGE SCALE GENOMIC DNA]</scope>
    <source>
        <strain evidence="1 2">ENS 9a1a</strain>
    </source>
</reference>
<dbReference type="InterPro" id="IPR011059">
    <property type="entry name" value="Metal-dep_hydrolase_composite"/>
</dbReference>
<dbReference type="GeneID" id="85023000"/>